<evidence type="ECO:0000313" key="3">
    <source>
        <dbReference type="Proteomes" id="UP000000374"/>
    </source>
</evidence>
<evidence type="ECO:0000313" key="2">
    <source>
        <dbReference type="EMBL" id="ABM58934.1"/>
    </source>
</evidence>
<reference evidence="3" key="1">
    <citation type="submission" date="2006-12" db="EMBL/GenBank/DDBJ databases">
        <title>Complete sequence of chromosome 1 of Verminephrobacter eiseniae EF01-2.</title>
        <authorList>
            <person name="Copeland A."/>
            <person name="Lucas S."/>
            <person name="Lapidus A."/>
            <person name="Barry K."/>
            <person name="Detter J.C."/>
            <person name="Glavina del Rio T."/>
            <person name="Dalin E."/>
            <person name="Tice H."/>
            <person name="Pitluck S."/>
            <person name="Chertkov O."/>
            <person name="Brettin T."/>
            <person name="Bruce D."/>
            <person name="Han C."/>
            <person name="Tapia R."/>
            <person name="Gilna P."/>
            <person name="Schmutz J."/>
            <person name="Larimer F."/>
            <person name="Land M."/>
            <person name="Hauser L."/>
            <person name="Kyrpides N."/>
            <person name="Kim E."/>
            <person name="Stahl D."/>
            <person name="Richardson P."/>
        </authorList>
    </citation>
    <scope>NUCLEOTIDE SEQUENCE [LARGE SCALE GENOMIC DNA]</scope>
    <source>
        <strain evidence="3">EF01-2</strain>
    </source>
</reference>
<proteinExistence type="predicted"/>
<dbReference type="HOGENOM" id="CLU_1824528_0_0_4"/>
<accession>A1WMS7</accession>
<evidence type="ECO:0000256" key="1">
    <source>
        <dbReference type="SAM" id="MobiDB-lite"/>
    </source>
</evidence>
<protein>
    <submittedName>
        <fullName evidence="2">Uncharacterized protein</fullName>
    </submittedName>
</protein>
<name>A1WMS7_VEREI</name>
<dbReference type="STRING" id="391735.Veis_3204"/>
<gene>
    <name evidence="2" type="ordered locus">Veis_3204</name>
</gene>
<dbReference type="EMBL" id="CP000542">
    <property type="protein sequence ID" value="ABM58934.1"/>
    <property type="molecule type" value="Genomic_DNA"/>
</dbReference>
<dbReference type="AlphaFoldDB" id="A1WMS7"/>
<keyword evidence="3" id="KW-1185">Reference proteome</keyword>
<feature type="compositionally biased region" description="Basic and acidic residues" evidence="1">
    <location>
        <begin position="43"/>
        <end position="55"/>
    </location>
</feature>
<feature type="region of interest" description="Disordered" evidence="1">
    <location>
        <begin position="23"/>
        <end position="60"/>
    </location>
</feature>
<sequence>MTDCRRAIFLSAKFVSPLSPMQAVAPPTGRTTGIADTPVRRGPGHEGRTNPDRLLHPPPIRQKESPVIVALPLHPSAHQRISASAHQRISASAHQRISASAHQRISASAHQRISASAHQRISASAHQRISASAHQRISASA</sequence>
<organism evidence="2 3">
    <name type="scientific">Verminephrobacter eiseniae (strain EF01-2)</name>
    <dbReference type="NCBI Taxonomy" id="391735"/>
    <lineage>
        <taxon>Bacteria</taxon>
        <taxon>Pseudomonadati</taxon>
        <taxon>Pseudomonadota</taxon>
        <taxon>Betaproteobacteria</taxon>
        <taxon>Burkholderiales</taxon>
        <taxon>Comamonadaceae</taxon>
        <taxon>Verminephrobacter</taxon>
    </lineage>
</organism>
<dbReference type="KEGG" id="vei:Veis_3204"/>
<dbReference type="Proteomes" id="UP000000374">
    <property type="component" value="Chromosome"/>
</dbReference>
<feature type="region of interest" description="Disordered" evidence="1">
    <location>
        <begin position="78"/>
        <end position="141"/>
    </location>
</feature>
<feature type="compositionally biased region" description="Polar residues" evidence="1">
    <location>
        <begin position="79"/>
        <end position="141"/>
    </location>
</feature>